<dbReference type="EMBL" id="JBAHYK010000638">
    <property type="protein sequence ID" value="KAL0572361.1"/>
    <property type="molecule type" value="Genomic_DNA"/>
</dbReference>
<keyword evidence="3" id="KW-1185">Reference proteome</keyword>
<evidence type="ECO:0000313" key="3">
    <source>
        <dbReference type="Proteomes" id="UP001465976"/>
    </source>
</evidence>
<feature type="region of interest" description="Disordered" evidence="1">
    <location>
        <begin position="1"/>
        <end position="20"/>
    </location>
</feature>
<proteinExistence type="predicted"/>
<organism evidence="2 3">
    <name type="scientific">Marasmius crinis-equi</name>
    <dbReference type="NCBI Taxonomy" id="585013"/>
    <lineage>
        <taxon>Eukaryota</taxon>
        <taxon>Fungi</taxon>
        <taxon>Dikarya</taxon>
        <taxon>Basidiomycota</taxon>
        <taxon>Agaricomycotina</taxon>
        <taxon>Agaricomycetes</taxon>
        <taxon>Agaricomycetidae</taxon>
        <taxon>Agaricales</taxon>
        <taxon>Marasmiineae</taxon>
        <taxon>Marasmiaceae</taxon>
        <taxon>Marasmius</taxon>
    </lineage>
</organism>
<feature type="region of interest" description="Disordered" evidence="1">
    <location>
        <begin position="52"/>
        <end position="86"/>
    </location>
</feature>
<sequence length="231" mass="27986">MPRRKLYHTKAQLREANRIKNRRFYDKNRAEILDSRRVKRETEQKAQEELDFHWVRHQRRRKKREKAKAKSKKAGNSPQDTEAEQQYPARATLVGETRRDFEERLRRIQETYLDQIKPSPRNLLDKLCQDSLRWKNRARCTIRPRETHISPVAIDRECLQTMLDEHTRLSREYFVLFEGEEWVDWDKRWGSLTEFEDTLSKMIGIMALIEVELEMEDMPTFEDLTSIYDSI</sequence>
<evidence type="ECO:0000313" key="2">
    <source>
        <dbReference type="EMBL" id="KAL0572361.1"/>
    </source>
</evidence>
<accession>A0ABR3FAQ7</accession>
<reference evidence="2 3" key="1">
    <citation type="submission" date="2024-02" db="EMBL/GenBank/DDBJ databases">
        <title>A draft genome for the cacao thread blight pathogen Marasmius crinis-equi.</title>
        <authorList>
            <person name="Cohen S.P."/>
            <person name="Baruah I.K."/>
            <person name="Amoako-Attah I."/>
            <person name="Bukari Y."/>
            <person name="Meinhardt L.W."/>
            <person name="Bailey B.A."/>
        </authorList>
    </citation>
    <scope>NUCLEOTIDE SEQUENCE [LARGE SCALE GENOMIC DNA]</scope>
    <source>
        <strain evidence="2 3">GH-76</strain>
    </source>
</reference>
<comment type="caution">
    <text evidence="2">The sequence shown here is derived from an EMBL/GenBank/DDBJ whole genome shotgun (WGS) entry which is preliminary data.</text>
</comment>
<feature type="compositionally biased region" description="Basic residues" evidence="1">
    <location>
        <begin position="55"/>
        <end position="73"/>
    </location>
</feature>
<name>A0ABR3FAQ7_9AGAR</name>
<gene>
    <name evidence="2" type="ORF">V5O48_009596</name>
</gene>
<dbReference type="Proteomes" id="UP001465976">
    <property type="component" value="Unassembled WGS sequence"/>
</dbReference>
<evidence type="ECO:0000256" key="1">
    <source>
        <dbReference type="SAM" id="MobiDB-lite"/>
    </source>
</evidence>
<protein>
    <submittedName>
        <fullName evidence="2">Uncharacterized protein</fullName>
    </submittedName>
</protein>